<accession>A0A369T975</accession>
<comment type="cofactor">
    <cofactor evidence="1 4">
        <name>(R)-lipoate</name>
        <dbReference type="ChEBI" id="CHEBI:83088"/>
    </cofactor>
</comment>
<feature type="region of interest" description="Disordered" evidence="5">
    <location>
        <begin position="79"/>
        <end position="138"/>
    </location>
</feature>
<dbReference type="InterPro" id="IPR000089">
    <property type="entry name" value="Biotin_lipoyl"/>
</dbReference>
<proteinExistence type="inferred from homology"/>
<dbReference type="GO" id="GO:0045254">
    <property type="term" value="C:pyruvate dehydrogenase complex"/>
    <property type="evidence" value="ECO:0007669"/>
    <property type="project" value="InterPro"/>
</dbReference>
<reference evidence="8 9" key="1">
    <citation type="submission" date="2018-07" db="EMBL/GenBank/DDBJ databases">
        <title>Venubactetium sediminum gen. nov., sp. nov., isolated from a marine solar saltern.</title>
        <authorList>
            <person name="Wang S."/>
        </authorList>
    </citation>
    <scope>NUCLEOTIDE SEQUENCE [LARGE SCALE GENOMIC DNA]</scope>
    <source>
        <strain evidence="8 9">WD2A32</strain>
    </source>
</reference>
<evidence type="ECO:0000256" key="4">
    <source>
        <dbReference type="RuleBase" id="RU003423"/>
    </source>
</evidence>
<dbReference type="InterPro" id="IPR003016">
    <property type="entry name" value="2-oxoA_DH_lipoyl-BS"/>
</dbReference>
<evidence type="ECO:0000256" key="2">
    <source>
        <dbReference type="ARBA" id="ARBA00007317"/>
    </source>
</evidence>
<dbReference type="EMBL" id="QPMH01000016">
    <property type="protein sequence ID" value="RDD61034.1"/>
    <property type="molecule type" value="Genomic_DNA"/>
</dbReference>
<dbReference type="EC" id="2.3.1.-" evidence="4"/>
<dbReference type="PANTHER" id="PTHR23151">
    <property type="entry name" value="DIHYDROLIPOAMIDE ACETYL/SUCCINYL-TRANSFERASE-RELATED"/>
    <property type="match status" value="1"/>
</dbReference>
<dbReference type="Gene3D" id="4.10.320.10">
    <property type="entry name" value="E3-binding domain"/>
    <property type="match status" value="1"/>
</dbReference>
<dbReference type="Proteomes" id="UP000253941">
    <property type="component" value="Unassembled WGS sequence"/>
</dbReference>
<dbReference type="Pfam" id="PF02817">
    <property type="entry name" value="E3_binding"/>
    <property type="match status" value="1"/>
</dbReference>
<dbReference type="Pfam" id="PF00198">
    <property type="entry name" value="2-oxoacid_dh"/>
    <property type="match status" value="1"/>
</dbReference>
<feature type="domain" description="Lipoyl-binding" evidence="6">
    <location>
        <begin position="1"/>
        <end position="76"/>
    </location>
</feature>
<dbReference type="InterPro" id="IPR004167">
    <property type="entry name" value="PSBD"/>
</dbReference>
<dbReference type="Gene3D" id="2.40.50.100">
    <property type="match status" value="1"/>
</dbReference>
<name>A0A369T975_9PROT</name>
<feature type="domain" description="Peripheral subunit-binding (PSBD)" evidence="7">
    <location>
        <begin position="130"/>
        <end position="167"/>
    </location>
</feature>
<evidence type="ECO:0000256" key="3">
    <source>
        <dbReference type="ARBA" id="ARBA00022823"/>
    </source>
</evidence>
<dbReference type="PANTHER" id="PTHR23151:SF90">
    <property type="entry name" value="DIHYDROLIPOYLLYSINE-RESIDUE ACETYLTRANSFERASE COMPONENT OF PYRUVATE DEHYDROGENASE COMPLEX, MITOCHONDRIAL-RELATED"/>
    <property type="match status" value="1"/>
</dbReference>
<dbReference type="SUPFAM" id="SSF47005">
    <property type="entry name" value="Peripheral subunit-binding domain of 2-oxo acid dehydrogenase complex"/>
    <property type="match status" value="1"/>
</dbReference>
<dbReference type="InterPro" id="IPR011053">
    <property type="entry name" value="Single_hybrid_motif"/>
</dbReference>
<evidence type="ECO:0000256" key="5">
    <source>
        <dbReference type="SAM" id="MobiDB-lite"/>
    </source>
</evidence>
<feature type="compositionally biased region" description="Low complexity" evidence="5">
    <location>
        <begin position="127"/>
        <end position="137"/>
    </location>
</feature>
<evidence type="ECO:0000259" key="6">
    <source>
        <dbReference type="PROSITE" id="PS50968"/>
    </source>
</evidence>
<dbReference type="Gene3D" id="3.30.559.10">
    <property type="entry name" value="Chloramphenicol acetyltransferase-like domain"/>
    <property type="match status" value="1"/>
</dbReference>
<sequence length="404" mass="42735">MGEFVMPSLGADMDAGTLVEWLKQPGETVHHGDVIAVVETQKGAIEVEVFQDGEIRKLLVEEGTKVPVGTPLAVIGGEGEEPTAAVEAPAEAAAPAPAPAEAATAPAEAAPAPSEPAVQPPPPPPSGRSRASPAARRLAAERGVDLETLSGSGPDRAVVARDVETAMAEAKAETPAHPARPRLDLAEMRKAIAAAMAKAKREIPHYYLSHEVDIEAAQAFLDKENAERAPDKRLLLSVLLLKATALALKKHTQFNGFYTDGEFRKSERIHVGAAVAIRGGGLVAPAIHDLDQASLDTIMDRLRDLVARVRTGTLRSSELSDPTVTVSSLGERGVDALYGVIYPPQVALVGFGTPNVRPRVVEGRIEPRRALTASLAADHRVSDGHRGALFLAEIDRLLQEPETL</sequence>
<dbReference type="GO" id="GO:0006086">
    <property type="term" value="P:pyruvate decarboxylation to acetyl-CoA"/>
    <property type="evidence" value="ECO:0007669"/>
    <property type="project" value="InterPro"/>
</dbReference>
<evidence type="ECO:0000259" key="7">
    <source>
        <dbReference type="PROSITE" id="PS51826"/>
    </source>
</evidence>
<evidence type="ECO:0000256" key="1">
    <source>
        <dbReference type="ARBA" id="ARBA00001938"/>
    </source>
</evidence>
<keyword evidence="4" id="KW-0808">Transferase</keyword>
<comment type="caution">
    <text evidence="8">The sequence shown here is derived from an EMBL/GenBank/DDBJ whole genome shotgun (WGS) entry which is preliminary data.</text>
</comment>
<dbReference type="CDD" id="cd06849">
    <property type="entry name" value="lipoyl_domain"/>
    <property type="match status" value="1"/>
</dbReference>
<evidence type="ECO:0000313" key="8">
    <source>
        <dbReference type="EMBL" id="RDD61034.1"/>
    </source>
</evidence>
<dbReference type="GO" id="GO:0016746">
    <property type="term" value="F:acyltransferase activity"/>
    <property type="evidence" value="ECO:0007669"/>
    <property type="project" value="UniProtKB-KW"/>
</dbReference>
<feature type="compositionally biased region" description="Low complexity" evidence="5">
    <location>
        <begin position="82"/>
        <end position="117"/>
    </location>
</feature>
<dbReference type="InterPro" id="IPR036625">
    <property type="entry name" value="E3-bd_dom_sf"/>
</dbReference>
<keyword evidence="9" id="KW-1185">Reference proteome</keyword>
<dbReference type="Pfam" id="PF00364">
    <property type="entry name" value="Biotin_lipoyl"/>
    <property type="match status" value="1"/>
</dbReference>
<keyword evidence="3 4" id="KW-0450">Lipoyl</keyword>
<dbReference type="AlphaFoldDB" id="A0A369T975"/>
<gene>
    <name evidence="8" type="ORF">DRB17_15020</name>
</gene>
<dbReference type="InterPro" id="IPR001078">
    <property type="entry name" value="2-oxoacid_DH_actylTfrase"/>
</dbReference>
<comment type="similarity">
    <text evidence="2 4">Belongs to the 2-oxoacid dehydrogenase family.</text>
</comment>
<organism evidence="8 9">
    <name type="scientific">Ferruginivarius sediminum</name>
    <dbReference type="NCBI Taxonomy" id="2661937"/>
    <lineage>
        <taxon>Bacteria</taxon>
        <taxon>Pseudomonadati</taxon>
        <taxon>Pseudomonadota</taxon>
        <taxon>Alphaproteobacteria</taxon>
        <taxon>Rhodospirillales</taxon>
        <taxon>Rhodospirillaceae</taxon>
        <taxon>Ferruginivarius</taxon>
    </lineage>
</organism>
<dbReference type="PROSITE" id="PS51826">
    <property type="entry name" value="PSBD"/>
    <property type="match status" value="1"/>
</dbReference>
<dbReference type="SUPFAM" id="SSF51230">
    <property type="entry name" value="Single hybrid motif"/>
    <property type="match status" value="1"/>
</dbReference>
<dbReference type="RefSeq" id="WP_114583037.1">
    <property type="nucleotide sequence ID" value="NZ_QPMH01000016.1"/>
</dbReference>
<dbReference type="SUPFAM" id="SSF52777">
    <property type="entry name" value="CoA-dependent acyltransferases"/>
    <property type="match status" value="1"/>
</dbReference>
<dbReference type="PROSITE" id="PS00189">
    <property type="entry name" value="LIPOYL"/>
    <property type="match status" value="1"/>
</dbReference>
<evidence type="ECO:0000313" key="9">
    <source>
        <dbReference type="Proteomes" id="UP000253941"/>
    </source>
</evidence>
<keyword evidence="4" id="KW-0012">Acyltransferase</keyword>
<dbReference type="InterPro" id="IPR023213">
    <property type="entry name" value="CAT-like_dom_sf"/>
</dbReference>
<dbReference type="PROSITE" id="PS50968">
    <property type="entry name" value="BIOTINYL_LIPOYL"/>
    <property type="match status" value="1"/>
</dbReference>
<protein>
    <recommendedName>
        <fullName evidence="4">Dihydrolipoamide acetyltransferase component of pyruvate dehydrogenase complex</fullName>
        <ecNumber evidence="4">2.3.1.-</ecNumber>
    </recommendedName>
</protein>
<dbReference type="InterPro" id="IPR045257">
    <property type="entry name" value="E2/Pdx1"/>
</dbReference>